<feature type="domain" description="RNase H type-1" evidence="3">
    <location>
        <begin position="912"/>
        <end position="1041"/>
    </location>
</feature>
<sequence length="1302" mass="146715">MAANHGSPSLQVAMEEIRSLQKKVTTMEKERAEQSVDSEDESLIESQPLRQSLWDSKVPDNFKSPPLPTFDGKTDPVEHLMAVGTQTAIIGAPEHLRCKLLSGTLKDAALRWYMNLPNNSIESYADFHKKFIHQFSGTKRVKVTATSLFTIRQNYAETLREHLARFSEATITVSNPNQEMFVAAFHNGLKAGHFNESLAQKPATSMQEGPHSQPQRNWQNNDTHKQRYRAKPYHPPSTGGGMGYHHYRRHPADREYTPLNRARVHVLHEILQAGLTPLPPPRMHNTIMGPDTNAWCSYYRNKGEKQRVVVNTISGGFAGGGESNSAIKRYDAYKAMRLSDEQLNPYSGTLVGFVGEQVDVMGHITLFTTFGEDENAKTIKVGVVKGDQVIARRCYESSIKIRHKPSKPVSPPVSGERTNGINMVNVQIGEQPHQTTDIGTSLQPEERKKIITILRYNKDLFAWQPSDLPGIDESVITHKLSISPTNKPVVQRKRKVGEERRVAITEEVAKLKEAGFIEEIKYPTWLANVVMVKKASGKWRMCVDFTDLNKSCPKDPYPLPNIDRLIDGASGYRMLSFMDAYSGYNQIKMHPMDAQHTTFMSNTCNYFYNVMPFGLKNAGATYQRLMDRVFVEQIGKNLEVYIDDMVVKTQKEGEHDKDLDDILKSIRKYNMRLNPAKCSFGVQVSKFLGFLLTHRGIEANPDKCQAIINMRSPTSVKEVQQLTGRIAALSRFLSCSGEKACHFFATLRKSERFTRSPECEEAFQKLKVFLASPPILTRPEQGKTLYLYLAVSEKALSSALVQEVKGEEKPVYFVSRTQRGAKTRYQKIERLCLTVVITARKLSQYFQSHQVIVKTDHPIKNVLRKPDLAGRMVAWSLELSEFDITYIPRGAIKSKAFADFVLELTDPPNEGESHPWTLSVDGSSNLRGSRVGVVLEGPEGVHIEQSLRFAFKASNNQAEYEALIAGMKLAKEMEVQELKVQSDSQLVANQVSGEFQTKDQQLAKYLEKVKGMAKQFTMFELTYVHREQNARADLGMSMDIRGGGYTKKPGNHRTVIQETLKSPNINEVEIGMVVEEEDWRSPIIRYLQMDALSLARDEAAKIKKMAAWYTMVGGKLYKRAFTSPMLLCVSNTEACKILKEIHKGSCGSHIGSRSLAGKRYSNLHHAPGEPLKSILSPWSFYMWGVDILGPFPISTAQARWIIVAVDYFTKWVEAEPISGISSIRTPPSQGASRVSQPGEPPFTMVYGADAMIPVEIQSSTWKRDTLTLIQEAFEGGAYILETMEGETLPRTWNIANLRFYYN</sequence>
<dbReference type="CDD" id="cd09279">
    <property type="entry name" value="RNase_HI_like"/>
    <property type="match status" value="1"/>
</dbReference>
<name>A0A2Z6PIV4_TRISU</name>
<evidence type="ECO:0000313" key="5">
    <source>
        <dbReference type="Proteomes" id="UP000242715"/>
    </source>
</evidence>
<feature type="region of interest" description="Disordered" evidence="1">
    <location>
        <begin position="23"/>
        <end position="45"/>
    </location>
</feature>
<dbReference type="InterPro" id="IPR000477">
    <property type="entry name" value="RT_dom"/>
</dbReference>
<dbReference type="PROSITE" id="PS50878">
    <property type="entry name" value="RT_POL"/>
    <property type="match status" value="1"/>
</dbReference>
<evidence type="ECO:0000256" key="1">
    <source>
        <dbReference type="SAM" id="MobiDB-lite"/>
    </source>
</evidence>
<dbReference type="Pfam" id="PF03732">
    <property type="entry name" value="Retrotrans_gag"/>
    <property type="match status" value="1"/>
</dbReference>
<dbReference type="Gene3D" id="3.10.10.10">
    <property type="entry name" value="HIV Type 1 Reverse Transcriptase, subunit A, domain 1"/>
    <property type="match status" value="1"/>
</dbReference>
<feature type="compositionally biased region" description="Basic and acidic residues" evidence="1">
    <location>
        <begin position="23"/>
        <end position="34"/>
    </location>
</feature>
<protein>
    <recommendedName>
        <fullName evidence="6">RNase H type-1 domain-containing protein</fullName>
    </recommendedName>
</protein>
<evidence type="ECO:0000259" key="3">
    <source>
        <dbReference type="PROSITE" id="PS50879"/>
    </source>
</evidence>
<evidence type="ECO:0000259" key="2">
    <source>
        <dbReference type="PROSITE" id="PS50878"/>
    </source>
</evidence>
<dbReference type="InterPro" id="IPR002156">
    <property type="entry name" value="RNaseH_domain"/>
</dbReference>
<dbReference type="PROSITE" id="PS50879">
    <property type="entry name" value="RNASE_H_1"/>
    <property type="match status" value="1"/>
</dbReference>
<evidence type="ECO:0008006" key="6">
    <source>
        <dbReference type="Google" id="ProtNLM"/>
    </source>
</evidence>
<dbReference type="Pfam" id="PF00078">
    <property type="entry name" value="RVT_1"/>
    <property type="match status" value="1"/>
</dbReference>
<dbReference type="SUPFAM" id="SSF53098">
    <property type="entry name" value="Ribonuclease H-like"/>
    <property type="match status" value="2"/>
</dbReference>
<organism evidence="4 5">
    <name type="scientific">Trifolium subterraneum</name>
    <name type="common">Subterranean clover</name>
    <dbReference type="NCBI Taxonomy" id="3900"/>
    <lineage>
        <taxon>Eukaryota</taxon>
        <taxon>Viridiplantae</taxon>
        <taxon>Streptophyta</taxon>
        <taxon>Embryophyta</taxon>
        <taxon>Tracheophyta</taxon>
        <taxon>Spermatophyta</taxon>
        <taxon>Magnoliopsida</taxon>
        <taxon>eudicotyledons</taxon>
        <taxon>Gunneridae</taxon>
        <taxon>Pentapetalae</taxon>
        <taxon>rosids</taxon>
        <taxon>fabids</taxon>
        <taxon>Fabales</taxon>
        <taxon>Fabaceae</taxon>
        <taxon>Papilionoideae</taxon>
        <taxon>50 kb inversion clade</taxon>
        <taxon>NPAAA clade</taxon>
        <taxon>Hologalegina</taxon>
        <taxon>IRL clade</taxon>
        <taxon>Trifolieae</taxon>
        <taxon>Trifolium</taxon>
    </lineage>
</organism>
<dbReference type="Proteomes" id="UP000242715">
    <property type="component" value="Unassembled WGS sequence"/>
</dbReference>
<feature type="domain" description="Reverse transcriptase" evidence="2">
    <location>
        <begin position="513"/>
        <end position="692"/>
    </location>
</feature>
<dbReference type="InterPro" id="IPR043502">
    <property type="entry name" value="DNA/RNA_pol_sf"/>
</dbReference>
<dbReference type="InterPro" id="IPR005162">
    <property type="entry name" value="Retrotrans_gag_dom"/>
</dbReference>
<feature type="region of interest" description="Disordered" evidence="1">
    <location>
        <begin position="200"/>
        <end position="222"/>
    </location>
</feature>
<dbReference type="Gene3D" id="3.30.420.10">
    <property type="entry name" value="Ribonuclease H-like superfamily/Ribonuclease H"/>
    <property type="match status" value="2"/>
</dbReference>
<dbReference type="InterPro" id="IPR041577">
    <property type="entry name" value="RT_RNaseH_2"/>
</dbReference>
<keyword evidence="5" id="KW-1185">Reference proteome</keyword>
<dbReference type="Gene3D" id="3.30.70.270">
    <property type="match status" value="2"/>
</dbReference>
<reference evidence="5" key="1">
    <citation type="journal article" date="2017" name="Front. Plant Sci.">
        <title>Climate Clever Clovers: New Paradigm to Reduce the Environmental Footprint of Ruminants by Breeding Low Methanogenic Forages Utilizing Haplotype Variation.</title>
        <authorList>
            <person name="Kaur P."/>
            <person name="Appels R."/>
            <person name="Bayer P.E."/>
            <person name="Keeble-Gagnere G."/>
            <person name="Wang J."/>
            <person name="Hirakawa H."/>
            <person name="Shirasawa K."/>
            <person name="Vercoe P."/>
            <person name="Stefanova K."/>
            <person name="Durmic Z."/>
            <person name="Nichols P."/>
            <person name="Revell C."/>
            <person name="Isobe S.N."/>
            <person name="Edwards D."/>
            <person name="Erskine W."/>
        </authorList>
    </citation>
    <scope>NUCLEOTIDE SEQUENCE [LARGE SCALE GENOMIC DNA]</scope>
    <source>
        <strain evidence="5">cv. Daliak</strain>
    </source>
</reference>
<dbReference type="PANTHER" id="PTHR48475">
    <property type="entry name" value="RIBONUCLEASE H"/>
    <property type="match status" value="1"/>
</dbReference>
<dbReference type="CDD" id="cd01647">
    <property type="entry name" value="RT_LTR"/>
    <property type="match status" value="1"/>
</dbReference>
<proteinExistence type="predicted"/>
<dbReference type="EMBL" id="DF975124">
    <property type="protein sequence ID" value="GAU51420.1"/>
    <property type="molecule type" value="Genomic_DNA"/>
</dbReference>
<dbReference type="InterPro" id="IPR043128">
    <property type="entry name" value="Rev_trsase/Diguanyl_cyclase"/>
</dbReference>
<accession>A0A2Z6PIV4</accession>
<dbReference type="OrthoDB" id="514193at2759"/>
<dbReference type="GO" id="GO:0003676">
    <property type="term" value="F:nucleic acid binding"/>
    <property type="evidence" value="ECO:0007669"/>
    <property type="project" value="InterPro"/>
</dbReference>
<dbReference type="Pfam" id="PF17919">
    <property type="entry name" value="RT_RNaseH_2"/>
    <property type="match status" value="1"/>
</dbReference>
<dbReference type="PANTHER" id="PTHR48475:SF2">
    <property type="entry name" value="RIBONUCLEASE H"/>
    <property type="match status" value="1"/>
</dbReference>
<dbReference type="GO" id="GO:0004523">
    <property type="term" value="F:RNA-DNA hybrid ribonuclease activity"/>
    <property type="evidence" value="ECO:0007669"/>
    <property type="project" value="InterPro"/>
</dbReference>
<dbReference type="InterPro" id="IPR012337">
    <property type="entry name" value="RNaseH-like_sf"/>
</dbReference>
<evidence type="ECO:0000313" key="4">
    <source>
        <dbReference type="EMBL" id="GAU51420.1"/>
    </source>
</evidence>
<gene>
    <name evidence="4" type="ORF">TSUD_413270</name>
</gene>
<dbReference type="Pfam" id="PF13456">
    <property type="entry name" value="RVT_3"/>
    <property type="match status" value="1"/>
</dbReference>
<feature type="compositionally biased region" description="Polar residues" evidence="1">
    <location>
        <begin position="202"/>
        <end position="221"/>
    </location>
</feature>
<dbReference type="SUPFAM" id="SSF56672">
    <property type="entry name" value="DNA/RNA polymerases"/>
    <property type="match status" value="1"/>
</dbReference>
<dbReference type="InterPro" id="IPR036397">
    <property type="entry name" value="RNaseH_sf"/>
</dbReference>